<proteinExistence type="predicted"/>
<protein>
    <submittedName>
        <fullName evidence="1">2591_t:CDS:1</fullName>
    </submittedName>
</protein>
<gene>
    <name evidence="1" type="ORF">SCALOS_LOCUS6132</name>
</gene>
<name>A0ACA9M9U6_9GLOM</name>
<dbReference type="EMBL" id="CAJVPM010011171">
    <property type="protein sequence ID" value="CAG8579081.1"/>
    <property type="molecule type" value="Genomic_DNA"/>
</dbReference>
<evidence type="ECO:0000313" key="2">
    <source>
        <dbReference type="Proteomes" id="UP000789860"/>
    </source>
</evidence>
<dbReference type="Proteomes" id="UP000789860">
    <property type="component" value="Unassembled WGS sequence"/>
</dbReference>
<reference evidence="1" key="1">
    <citation type="submission" date="2021-06" db="EMBL/GenBank/DDBJ databases">
        <authorList>
            <person name="Kallberg Y."/>
            <person name="Tangrot J."/>
            <person name="Rosling A."/>
        </authorList>
    </citation>
    <scope>NUCLEOTIDE SEQUENCE</scope>
    <source>
        <strain evidence="1">AU212A</strain>
    </source>
</reference>
<feature type="non-terminal residue" evidence="1">
    <location>
        <position position="527"/>
    </location>
</feature>
<organism evidence="1 2">
    <name type="scientific">Scutellospora calospora</name>
    <dbReference type="NCBI Taxonomy" id="85575"/>
    <lineage>
        <taxon>Eukaryota</taxon>
        <taxon>Fungi</taxon>
        <taxon>Fungi incertae sedis</taxon>
        <taxon>Mucoromycota</taxon>
        <taxon>Glomeromycotina</taxon>
        <taxon>Glomeromycetes</taxon>
        <taxon>Diversisporales</taxon>
        <taxon>Gigasporaceae</taxon>
        <taxon>Scutellospora</taxon>
    </lineage>
</organism>
<keyword evidence="2" id="KW-1185">Reference proteome</keyword>
<accession>A0ACA9M9U6</accession>
<evidence type="ECO:0000313" key="1">
    <source>
        <dbReference type="EMBL" id="CAG8579081.1"/>
    </source>
</evidence>
<comment type="caution">
    <text evidence="1">The sequence shown here is derived from an EMBL/GenBank/DDBJ whole genome shotgun (WGS) entry which is preliminary data.</text>
</comment>
<sequence length="527" mass="60865">MSQETHNDLDITSNSGDMTLAVEASKDINFEDDAIVIDNEDIDFNFVDNEDIGFAFDDSSYISFTPDNDENTNVNSDDVDSTIDSSSKDTSVKYSKSVSKRNGHGQRTSIVWEFFSEEKNEDQEVVAIVCNICKKKWKPGNTTGTFAIHLNNKHHRNISLKQQTLLRFATTPYTPKEAKRTNEITKSIVDFIVCYQLPFTVVDNKYFRKMVSVLDPRYRVLCRQILSNEIMSQFENTHEKIINLLENVSSIVSVTCDIWTAISNQAYLGITIHYIDDNWELRSFLLDLIHYLDHHYGTHTKDLLLTLFNKFKIIQNIMGLTTDNDASMIVAGRELQVALSSLENNNFVHCRCAAHILNIAVKHGMQLETIIIEKVRNFIKKVRHSQLLCDSLRNICAIQEVEYLKPELDIETRWNSTFLMLQKFNRMSEILEFLVAKNKKQLEDSWLDESDSYPAISDIRLVFIGLQRHLDQYLSNYEEDECYMAQSIMHKLEEYWNIIEESTILPTLLNPCSKLKTFVTCETRSAA</sequence>